<dbReference type="SMART" id="SM00345">
    <property type="entry name" value="HTH_GNTR"/>
    <property type="match status" value="1"/>
</dbReference>
<dbReference type="Pfam" id="PF07729">
    <property type="entry name" value="FCD"/>
    <property type="match status" value="1"/>
</dbReference>
<dbReference type="PANTHER" id="PTHR43537">
    <property type="entry name" value="TRANSCRIPTIONAL REGULATOR, GNTR FAMILY"/>
    <property type="match status" value="1"/>
</dbReference>
<dbReference type="InterPro" id="IPR036390">
    <property type="entry name" value="WH_DNA-bd_sf"/>
</dbReference>
<keyword evidence="3" id="KW-0238">DNA-binding</keyword>
<dbReference type="SUPFAM" id="SSF48008">
    <property type="entry name" value="GntR ligand-binding domain-like"/>
    <property type="match status" value="1"/>
</dbReference>
<dbReference type="PRINTS" id="PR00035">
    <property type="entry name" value="HTHGNTR"/>
</dbReference>
<evidence type="ECO:0000313" key="8">
    <source>
        <dbReference type="EMBL" id="MBB3101987.1"/>
    </source>
</evidence>
<dbReference type="PANTHER" id="PTHR43537:SF34">
    <property type="entry name" value="PYRUVATE DEHYDROGENASE COMPLEX REPRESSOR"/>
    <property type="match status" value="1"/>
</dbReference>
<keyword evidence="1" id="KW-0678">Repressor</keyword>
<proteinExistence type="predicted"/>
<keyword evidence="9" id="KW-1185">Reference proteome</keyword>
<dbReference type="Gene3D" id="1.20.120.530">
    <property type="entry name" value="GntR ligand-binding domain-like"/>
    <property type="match status" value="1"/>
</dbReference>
<evidence type="ECO:0000256" key="5">
    <source>
        <dbReference type="ARBA" id="ARBA00037357"/>
    </source>
</evidence>
<dbReference type="GO" id="GO:0003677">
    <property type="term" value="F:DNA binding"/>
    <property type="evidence" value="ECO:0007669"/>
    <property type="project" value="UniProtKB-KW"/>
</dbReference>
<gene>
    <name evidence="8" type="ORF">FHR87_000347</name>
</gene>
<dbReference type="InterPro" id="IPR000524">
    <property type="entry name" value="Tscrpt_reg_HTH_GntR"/>
</dbReference>
<dbReference type="InterPro" id="IPR036388">
    <property type="entry name" value="WH-like_DNA-bd_sf"/>
</dbReference>
<dbReference type="RefSeq" id="WP_183164953.1">
    <property type="nucleotide sequence ID" value="NZ_JACHXI010000001.1"/>
</dbReference>
<evidence type="ECO:0000256" key="1">
    <source>
        <dbReference type="ARBA" id="ARBA00022491"/>
    </source>
</evidence>
<keyword evidence="2" id="KW-0805">Transcription regulation</keyword>
<dbReference type="Proteomes" id="UP000549250">
    <property type="component" value="Unassembled WGS sequence"/>
</dbReference>
<sequence length="257" mass="28470">MTEPTIKPDSAAAGVAKRIEMLVLEGSLRPGEQLLPERKLAERLGVSRPTLRDGIRLLKEAGVLAGEPGGATRVAALGTSFTDPLARLLAMHPDSAIFDYLEFRTLVEPQIAALAAQRASAVDLEVIRTCLARIEQAHERQEPSGEADADLHIAVYEASHNVMMLHVMRSISGMLRNSVFYSRTRLHERPELREILCEQHRAIVQAILDRDGERAREAVARHIDFTAKALREVIEADSRLEVSLRRLERGALAVKNP</sequence>
<evidence type="ECO:0000256" key="3">
    <source>
        <dbReference type="ARBA" id="ARBA00023125"/>
    </source>
</evidence>
<dbReference type="InterPro" id="IPR011711">
    <property type="entry name" value="GntR_C"/>
</dbReference>
<dbReference type="InterPro" id="IPR008920">
    <property type="entry name" value="TF_FadR/GntR_C"/>
</dbReference>
<dbReference type="GO" id="GO:0003700">
    <property type="term" value="F:DNA-binding transcription factor activity"/>
    <property type="evidence" value="ECO:0007669"/>
    <property type="project" value="InterPro"/>
</dbReference>
<protein>
    <recommendedName>
        <fullName evidence="6">Pyruvate dehydrogenase complex repressor</fullName>
    </recommendedName>
</protein>
<dbReference type="PROSITE" id="PS50949">
    <property type="entry name" value="HTH_GNTR"/>
    <property type="match status" value="1"/>
</dbReference>
<comment type="function">
    <text evidence="5">Transcriptional repressor for the pyruvate dehydrogenase complex genes aceEF and lpd.</text>
</comment>
<keyword evidence="4" id="KW-0804">Transcription</keyword>
<evidence type="ECO:0000259" key="7">
    <source>
        <dbReference type="PROSITE" id="PS50949"/>
    </source>
</evidence>
<name>A0A839SXA1_AZOMA</name>
<dbReference type="Gene3D" id="1.10.10.10">
    <property type="entry name" value="Winged helix-like DNA-binding domain superfamily/Winged helix DNA-binding domain"/>
    <property type="match status" value="1"/>
</dbReference>
<evidence type="ECO:0000313" key="9">
    <source>
        <dbReference type="Proteomes" id="UP000549250"/>
    </source>
</evidence>
<reference evidence="8 9" key="1">
    <citation type="submission" date="2020-08" db="EMBL/GenBank/DDBJ databases">
        <title>Genomic Encyclopedia of Type Strains, Phase III (KMG-III): the genomes of soil and plant-associated and newly described type strains.</title>
        <authorList>
            <person name="Whitman W."/>
        </authorList>
    </citation>
    <scope>NUCLEOTIDE SEQUENCE [LARGE SCALE GENOMIC DNA]</scope>
    <source>
        <strain evidence="8 9">CECT 4462</strain>
    </source>
</reference>
<feature type="domain" description="HTH gntR-type" evidence="7">
    <location>
        <begin position="9"/>
        <end position="77"/>
    </location>
</feature>
<accession>A0A839SXA1</accession>
<organism evidence="8 9">
    <name type="scientific">Azomonas macrocytogenes</name>
    <name type="common">Azotobacter macrocytogenes</name>
    <dbReference type="NCBI Taxonomy" id="69962"/>
    <lineage>
        <taxon>Bacteria</taxon>
        <taxon>Pseudomonadati</taxon>
        <taxon>Pseudomonadota</taxon>
        <taxon>Gammaproteobacteria</taxon>
        <taxon>Pseudomonadales</taxon>
        <taxon>Pseudomonadaceae</taxon>
        <taxon>Azomonas</taxon>
    </lineage>
</organism>
<dbReference type="SUPFAM" id="SSF46785">
    <property type="entry name" value="Winged helix' DNA-binding domain"/>
    <property type="match status" value="1"/>
</dbReference>
<comment type="caution">
    <text evidence="8">The sequence shown here is derived from an EMBL/GenBank/DDBJ whole genome shotgun (WGS) entry which is preliminary data.</text>
</comment>
<keyword evidence="8" id="KW-0670">Pyruvate</keyword>
<dbReference type="Pfam" id="PF00392">
    <property type="entry name" value="GntR"/>
    <property type="match status" value="1"/>
</dbReference>
<dbReference type="CDD" id="cd07377">
    <property type="entry name" value="WHTH_GntR"/>
    <property type="match status" value="1"/>
</dbReference>
<dbReference type="EMBL" id="JACHXI010000001">
    <property type="protein sequence ID" value="MBB3101987.1"/>
    <property type="molecule type" value="Genomic_DNA"/>
</dbReference>
<evidence type="ECO:0000256" key="6">
    <source>
        <dbReference type="ARBA" id="ARBA00039592"/>
    </source>
</evidence>
<dbReference type="AlphaFoldDB" id="A0A839SXA1"/>
<dbReference type="SMART" id="SM00895">
    <property type="entry name" value="FCD"/>
    <property type="match status" value="1"/>
</dbReference>
<evidence type="ECO:0000256" key="2">
    <source>
        <dbReference type="ARBA" id="ARBA00023015"/>
    </source>
</evidence>
<evidence type="ECO:0000256" key="4">
    <source>
        <dbReference type="ARBA" id="ARBA00023163"/>
    </source>
</evidence>